<evidence type="ECO:0000313" key="3">
    <source>
        <dbReference type="Proteomes" id="UP001153269"/>
    </source>
</evidence>
<dbReference type="Proteomes" id="UP001153269">
    <property type="component" value="Unassembled WGS sequence"/>
</dbReference>
<comment type="caution">
    <text evidence="2">The sequence shown here is derived from an EMBL/GenBank/DDBJ whole genome shotgun (WGS) entry which is preliminary data.</text>
</comment>
<keyword evidence="3" id="KW-1185">Reference proteome</keyword>
<accession>A0A9N7YSD7</accession>
<evidence type="ECO:0000256" key="1">
    <source>
        <dbReference type="SAM" id="MobiDB-lite"/>
    </source>
</evidence>
<gene>
    <name evidence="2" type="ORF">PLEPLA_LOCUS23833</name>
</gene>
<sequence>MKHVASNQTQTQLEQMRYDRLLVQDQLIVGSGSSSRPPLPLSRGRIVSEEQTVGQHDNVSFSSRRITNDPSSDPNHRQNVVTDPRHCFQIRTRIRLRAAEVTSFTKMIHE</sequence>
<feature type="region of interest" description="Disordered" evidence="1">
    <location>
        <begin position="31"/>
        <end position="83"/>
    </location>
</feature>
<evidence type="ECO:0000313" key="2">
    <source>
        <dbReference type="EMBL" id="CAB1435787.1"/>
    </source>
</evidence>
<protein>
    <submittedName>
        <fullName evidence="2">Uncharacterized protein</fullName>
    </submittedName>
</protein>
<reference evidence="2" key="1">
    <citation type="submission" date="2020-03" db="EMBL/GenBank/DDBJ databases">
        <authorList>
            <person name="Weist P."/>
        </authorList>
    </citation>
    <scope>NUCLEOTIDE SEQUENCE</scope>
</reference>
<feature type="compositionally biased region" description="Polar residues" evidence="1">
    <location>
        <begin position="49"/>
        <end position="81"/>
    </location>
</feature>
<proteinExistence type="predicted"/>
<feature type="compositionally biased region" description="Low complexity" evidence="1">
    <location>
        <begin position="31"/>
        <end position="45"/>
    </location>
</feature>
<organism evidence="2 3">
    <name type="scientific">Pleuronectes platessa</name>
    <name type="common">European plaice</name>
    <dbReference type="NCBI Taxonomy" id="8262"/>
    <lineage>
        <taxon>Eukaryota</taxon>
        <taxon>Metazoa</taxon>
        <taxon>Chordata</taxon>
        <taxon>Craniata</taxon>
        <taxon>Vertebrata</taxon>
        <taxon>Euteleostomi</taxon>
        <taxon>Actinopterygii</taxon>
        <taxon>Neopterygii</taxon>
        <taxon>Teleostei</taxon>
        <taxon>Neoteleostei</taxon>
        <taxon>Acanthomorphata</taxon>
        <taxon>Carangaria</taxon>
        <taxon>Pleuronectiformes</taxon>
        <taxon>Pleuronectoidei</taxon>
        <taxon>Pleuronectidae</taxon>
        <taxon>Pleuronectes</taxon>
    </lineage>
</organism>
<dbReference type="AlphaFoldDB" id="A0A9N7YSD7"/>
<dbReference type="EMBL" id="CADEAL010001810">
    <property type="protein sequence ID" value="CAB1435787.1"/>
    <property type="molecule type" value="Genomic_DNA"/>
</dbReference>
<name>A0A9N7YSD7_PLEPL</name>